<dbReference type="Proteomes" id="UP000002867">
    <property type="component" value="Segment"/>
</dbReference>
<name>I2FLS3_9CAUD</name>
<sequence length="312" mass="32211">MNPLQFNVKRLMGVPYEDMGKHFKGGGSQKQSSTSTSTPHQQEEYDKLLGGATDWLDSGGFDKNYGGSSDFDPVANFTPEQLAAIKGMTGTGQGLSDIYNGLGMESLMDSLGTYDPSKTGLNDALANMYEQSNFDFDTNQAGQIRQGATNAGQFGSSRAGIAEGLARSRLGQSQTNAASQMALQDQQRFNDNRTNTLNNLSAISKGLNSGNTTIYDSGALQQGQNQAEIKGALEKWAYENNVDLNDLAAYKALISGDMGGTTQTTSKGSGGGSSGLGALGSLGGAALGFMVGGPMGAMTGSQVGGGVGGLLG</sequence>
<organism evidence="2 3">
    <name type="scientific">Pseudomonas phage tf</name>
    <dbReference type="NCBI Taxonomy" id="1114179"/>
    <lineage>
        <taxon>Viruses</taxon>
        <taxon>Duplodnaviria</taxon>
        <taxon>Heunggongvirae</taxon>
        <taxon>Uroviricota</taxon>
        <taxon>Caudoviricetes</taxon>
        <taxon>Krylovvirus</taxon>
        <taxon>Krylovvirus tf</taxon>
    </lineage>
</organism>
<evidence type="ECO:0000256" key="1">
    <source>
        <dbReference type="SAM" id="MobiDB-lite"/>
    </source>
</evidence>
<dbReference type="RefSeq" id="YP_006382512.1">
    <property type="nucleotide sequence ID" value="NC_017971.2"/>
</dbReference>
<feature type="compositionally biased region" description="Low complexity" evidence="1">
    <location>
        <begin position="29"/>
        <end position="38"/>
    </location>
</feature>
<evidence type="ECO:0000313" key="3">
    <source>
        <dbReference type="Proteomes" id="UP000002867"/>
    </source>
</evidence>
<protein>
    <submittedName>
        <fullName evidence="2">Phage particle protein</fullName>
    </submittedName>
</protein>
<reference evidence="2 3" key="1">
    <citation type="journal article" date="2012" name="PLoS ONE">
        <title>Genomic Analysis of Pseudomonas putida Phage tf with Localized Single-Strand DNA Interruptions.</title>
        <authorList>
            <person name="Glukhov A.S."/>
            <person name="Krutilina A.I."/>
            <person name="Shlyapnikov M.G."/>
            <person name="Severinov K."/>
            <person name="Lavysh D."/>
            <person name="Kochetkov V.V."/>
            <person name="McGrath J.W."/>
            <person name="de Leeuwe C."/>
            <person name="Shaburova O.V."/>
            <person name="Krylov V.N."/>
            <person name="Akulenko N.V."/>
            <person name="Kulakov L.A."/>
        </authorList>
    </citation>
    <scope>NUCLEOTIDE SEQUENCE [LARGE SCALE GENOMIC DNA]</scope>
</reference>
<dbReference type="OrthoDB" id="7362at10239"/>
<dbReference type="EMBL" id="HE611333">
    <property type="protein sequence ID" value="CCE60807.1"/>
    <property type="molecule type" value="Genomic_DNA"/>
</dbReference>
<dbReference type="KEGG" id="vg:12979164"/>
<proteinExistence type="predicted"/>
<evidence type="ECO:0000313" key="2">
    <source>
        <dbReference type="EMBL" id="CCE60807.1"/>
    </source>
</evidence>
<accession>I2FLS3</accession>
<dbReference type="GeneID" id="12979164"/>
<feature type="region of interest" description="Disordered" evidence="1">
    <location>
        <begin position="19"/>
        <end position="42"/>
    </location>
</feature>
<gene>
    <name evidence="2" type="ORF">tf_54</name>
</gene>
<keyword evidence="3" id="KW-1185">Reference proteome</keyword>